<name>A0AAW1UCB3_9CUCU</name>
<dbReference type="InterPro" id="IPR011042">
    <property type="entry name" value="6-blade_b-propeller_TolB-like"/>
</dbReference>
<evidence type="ECO:0000259" key="13">
    <source>
        <dbReference type="Pfam" id="PF24329"/>
    </source>
</evidence>
<keyword evidence="6" id="KW-0130">Cell adhesion</keyword>
<dbReference type="Pfam" id="PF25023">
    <property type="entry name" value="TEN_YD-shell"/>
    <property type="match status" value="1"/>
</dbReference>
<evidence type="ECO:0000256" key="7">
    <source>
        <dbReference type="ARBA" id="ARBA00022989"/>
    </source>
</evidence>
<feature type="compositionally biased region" description="Basic residues" evidence="11">
    <location>
        <begin position="1912"/>
        <end position="1921"/>
    </location>
</feature>
<dbReference type="InterPro" id="IPR051216">
    <property type="entry name" value="Teneurin"/>
</dbReference>
<evidence type="ECO:0000256" key="9">
    <source>
        <dbReference type="ARBA" id="ARBA00023157"/>
    </source>
</evidence>
<keyword evidence="4" id="KW-0812">Transmembrane</keyword>
<dbReference type="InterPro" id="IPR008969">
    <property type="entry name" value="CarboxyPept-like_regulatory"/>
</dbReference>
<evidence type="ECO:0000259" key="14">
    <source>
        <dbReference type="Pfam" id="PF25020"/>
    </source>
</evidence>
<feature type="domain" description="Teneurin-like YD-shell" evidence="16">
    <location>
        <begin position="700"/>
        <end position="1595"/>
    </location>
</feature>
<sequence>MRGQVVTPQGLGIVGIRVSVDRESRLGFTLTRQGGWFDVLVNGGGAVTLQFQRSPFKPLTRTVFVPWNQIVILPPVHMQLNDESEVSNIHTSFLARNPAINFPGVSRPLFGSEGELMESCDDHDPVVLSPIITGTWMPETVGGVPGRSVIFAEAQIVQESIPIPGSDLNLIYQSSQASGYLSTIYMKLTGSQIPDTLTHVHVRVEVEGSLHVKTYEADPNLMHTFAWNKRNVYKQKVYGIVMAKVSVGYQHSTCAELVWESQTASLKGFDVDISDIGGWSLDIHHHYNFHEGILQKGDGSTLHFKQYPRMVQVMMGTGHQRSLDCPGQCGGPAKDSKLLTPGSLASGPDGSIYVGDFNLVRRITPEGNAYTVLQLRATQVAYQYYLTVSPADGHLYVSDPEKHQILRVLSLDPVQDPSINSEPVVGNGERCIPGDDSQCGDKGPAKHARLAHPKGIAIAADKTMYIADGTNIRAVDPNGIIHTLIGNHDHHNHWSPIPCRGAISASQTQLQWPTGLALSPLDGSLHFFDDRLVLKLTADMKVKVIAGIPLHCHKDDNATRVSNEDLIGTVLSLAFSPQGDLYIAESDTHKVNYIRVIDSAGKINHFAGKIIDKDKSNCDCSPNVTTVSPSRSTHDTQPTSCHCGAADDLTSNAETLLSSNAKFQAISALAVSPGGILYVADQGSLHILALQHYLPLHDENGEFRIPYPPSDEIYVFNRYGQHVATKELASDKTRYSFLYSKNTSFGKLSTVTDSSGNKIQFLRDYSNMVSSIENTQDHKSELKISGIGYLVKLSEKGRSETELDYDMNTGLLTSRSGGGETFIYHYDWMGRVTNVILPTGETLGLASEISDKEGFEVEVSKPPCAFTISGEANKKVIMQNGKEVTIGQKFINSTLNVLSAWGSQMQGSAVSKHPLLEASLPVEAEMLPVWSEQSITLGDDITNTMSSKFSLVGDVRNPQQTLCRELYVNNTKILGIEFDQFTSRETFYDHDKIPILTITYDPSGLPLSYKPHNGADSVNISYDNFNRIDSWKWGVSELKYSYDRHGLLSEISSFLDGTQTFTYNNFNLLAKITLASQRSFSLNYDDDGRLRQVILPSGTKHSFSLQPSIGFLRATYTPPDSTRFYLQHFSHSGQLLQTVFPGDGARVVYRYAKDGKLNEVIYGDGKVVYQYSETMGLPSQISHIENDFEYRWDFQYIRGLLVEERIDFGAKTALSNAKFTYDYDNNFRLMSVQGRIGGQNLPPHNLAYNAKTGGIQNVGPFTINKSKPNETSVFDKKATFSRHINSRFLETQVALTFHGKEVFRMEFSHDMHGRISQTRTYTRNVGVNSYTNVKNYTWDCDGQLLGVEAQEPWGFRYDDNGNMLSLTYRGNIIPMEYNSMDRIIKFGEGQYKYDNRGLVIQNAREEKFHYNSKGLLVRATKRGRFDVRYYYDHLDRLAARKDNYGNVTQFFYLNPDRPREVNQIYSPRDGKLMSLVYDDRGHLIFAQFYRHKYYVATDQCGTPVMIFNQYGEGIREIMRSPYGHIVYDSNPYLYLPIDFCGGLLDQVTSLVHMPNGKVYDPLIGQWMSPLWENILERTSTPTLLHLYRFNGNDPINMGIKRNRPTDYMDWFEKLGFNLKSLAPQLYPNKLPGGEMPPLVTKSTTFGEPSRQSLIKSSHLTSINIQSGFLAHLSTRKMTSAEEQASATKSALKSDVMNLRSTKIGAASEPPFGKGILVSRTSDNQAIVSSVPAANSIYRDVYTSVFNRSYLLPFTFVVHNAQQDAFYFVKEETWRANDDKGQLKRLQGQVNTTFHESSKENGSGNNYFDVKIHGVNAVINLRYGTTVEKEKQRLLHHAKLSAIRKAWHKEKETLKAGFSGSIDWTTNEIEEIIKIGYLTNYEASYIHDVQIYPELAEDPYNIKFAKKQSDSSKKRRKKRSNKSKVCQDKWWFSWKEEC</sequence>
<evidence type="ECO:0000256" key="3">
    <source>
        <dbReference type="ARBA" id="ARBA00022536"/>
    </source>
</evidence>
<dbReference type="InterPro" id="IPR056820">
    <property type="entry name" value="TEN_TTR-like"/>
</dbReference>
<feature type="domain" description="Teneurin NHL" evidence="15">
    <location>
        <begin position="308"/>
        <end position="689"/>
    </location>
</feature>
<keyword evidence="9" id="KW-1015">Disulfide bond</keyword>
<dbReference type="InterPro" id="IPR057627">
    <property type="entry name" value="FN-plug_TEN1-4"/>
</dbReference>
<evidence type="ECO:0000256" key="1">
    <source>
        <dbReference type="ARBA" id="ARBA00004167"/>
    </source>
</evidence>
<protein>
    <recommendedName>
        <fullName evidence="19">Tox-GHH domain-containing protein</fullName>
    </recommendedName>
</protein>
<dbReference type="InterPro" id="IPR056822">
    <property type="entry name" value="TEN_NHL"/>
</dbReference>
<dbReference type="FunFam" id="2.120.10.30:FF:000033">
    <property type="entry name" value="teneurin-a isoform X3"/>
    <property type="match status" value="1"/>
</dbReference>
<keyword evidence="8" id="KW-0472">Membrane</keyword>
<dbReference type="EMBL" id="JARQZJ010000043">
    <property type="protein sequence ID" value="KAK9877700.1"/>
    <property type="molecule type" value="Genomic_DNA"/>
</dbReference>
<accession>A0AAW1UCB3</accession>
<dbReference type="SUPFAM" id="SSF63825">
    <property type="entry name" value="YWTD domain"/>
    <property type="match status" value="1"/>
</dbReference>
<dbReference type="GO" id="GO:0007155">
    <property type="term" value="P:cell adhesion"/>
    <property type="evidence" value="ECO:0007669"/>
    <property type="project" value="UniProtKB-KW"/>
</dbReference>
<feature type="domain" description="Teneurin 1-4-like FN-plug" evidence="13">
    <location>
        <begin position="186"/>
        <end position="266"/>
    </location>
</feature>
<dbReference type="GO" id="GO:0097060">
    <property type="term" value="C:synaptic membrane"/>
    <property type="evidence" value="ECO:0007669"/>
    <property type="project" value="UniProtKB-SubCell"/>
</dbReference>
<dbReference type="Pfam" id="PF15636">
    <property type="entry name" value="Tox-GHH"/>
    <property type="match status" value="1"/>
</dbReference>
<dbReference type="InterPro" id="IPR056823">
    <property type="entry name" value="TEN-like_YD-shell"/>
</dbReference>
<organism evidence="17 18">
    <name type="scientific">Henosepilachna vigintioctopunctata</name>
    <dbReference type="NCBI Taxonomy" id="420089"/>
    <lineage>
        <taxon>Eukaryota</taxon>
        <taxon>Metazoa</taxon>
        <taxon>Ecdysozoa</taxon>
        <taxon>Arthropoda</taxon>
        <taxon>Hexapoda</taxon>
        <taxon>Insecta</taxon>
        <taxon>Pterygota</taxon>
        <taxon>Neoptera</taxon>
        <taxon>Endopterygota</taxon>
        <taxon>Coleoptera</taxon>
        <taxon>Polyphaga</taxon>
        <taxon>Cucujiformia</taxon>
        <taxon>Coccinelloidea</taxon>
        <taxon>Coccinellidae</taxon>
        <taxon>Epilachninae</taxon>
        <taxon>Epilachnini</taxon>
        <taxon>Henosepilachna</taxon>
    </lineage>
</organism>
<feature type="domain" description="Tox-GHH" evidence="12">
    <location>
        <begin position="1828"/>
        <end position="1905"/>
    </location>
</feature>
<dbReference type="InterPro" id="IPR028916">
    <property type="entry name" value="Tox-GHH_dom"/>
</dbReference>
<evidence type="ECO:0000256" key="4">
    <source>
        <dbReference type="ARBA" id="ARBA00022692"/>
    </source>
</evidence>
<evidence type="ECO:0000313" key="17">
    <source>
        <dbReference type="EMBL" id="KAK9877700.1"/>
    </source>
</evidence>
<evidence type="ECO:0000256" key="5">
    <source>
        <dbReference type="ARBA" id="ARBA00022737"/>
    </source>
</evidence>
<keyword evidence="3" id="KW-0245">EGF-like domain</keyword>
<dbReference type="NCBIfam" id="TIGR01643">
    <property type="entry name" value="YD_repeat_2x"/>
    <property type="match status" value="1"/>
</dbReference>
<keyword evidence="5" id="KW-0677">Repeat</keyword>
<feature type="domain" description="Teneurin TTR-like" evidence="14">
    <location>
        <begin position="1"/>
        <end position="78"/>
    </location>
</feature>
<evidence type="ECO:0000256" key="11">
    <source>
        <dbReference type="SAM" id="MobiDB-lite"/>
    </source>
</evidence>
<evidence type="ECO:0000256" key="6">
    <source>
        <dbReference type="ARBA" id="ARBA00022889"/>
    </source>
</evidence>
<keyword evidence="18" id="KW-1185">Reference proteome</keyword>
<dbReference type="GO" id="GO:0042803">
    <property type="term" value="F:protein homodimerization activity"/>
    <property type="evidence" value="ECO:0007669"/>
    <property type="project" value="UniProtKB-ARBA"/>
</dbReference>
<evidence type="ECO:0000259" key="12">
    <source>
        <dbReference type="Pfam" id="PF15636"/>
    </source>
</evidence>
<comment type="caution">
    <text evidence="17">The sequence shown here is derived from an EMBL/GenBank/DDBJ whole genome shotgun (WGS) entry which is preliminary data.</text>
</comment>
<evidence type="ECO:0008006" key="19">
    <source>
        <dbReference type="Google" id="ProtNLM"/>
    </source>
</evidence>
<evidence type="ECO:0000259" key="15">
    <source>
        <dbReference type="Pfam" id="PF25021"/>
    </source>
</evidence>
<proteinExistence type="predicted"/>
<dbReference type="PANTHER" id="PTHR11219:SF69">
    <property type="entry name" value="TENEURIN-A"/>
    <property type="match status" value="1"/>
</dbReference>
<dbReference type="SUPFAM" id="SSF49464">
    <property type="entry name" value="Carboxypeptidase regulatory domain-like"/>
    <property type="match status" value="1"/>
</dbReference>
<dbReference type="Proteomes" id="UP001431783">
    <property type="component" value="Unassembled WGS sequence"/>
</dbReference>
<evidence type="ECO:0000256" key="10">
    <source>
        <dbReference type="ARBA" id="ARBA00034109"/>
    </source>
</evidence>
<dbReference type="Pfam" id="PF25021">
    <property type="entry name" value="TEN_NHL"/>
    <property type="match status" value="1"/>
</dbReference>
<dbReference type="InterPro" id="IPR006530">
    <property type="entry name" value="YD"/>
</dbReference>
<reference evidence="17 18" key="1">
    <citation type="submission" date="2023-03" db="EMBL/GenBank/DDBJ databases">
        <title>Genome insight into feeding habits of ladybird beetles.</title>
        <authorList>
            <person name="Li H.-S."/>
            <person name="Huang Y.-H."/>
            <person name="Pang H."/>
        </authorList>
    </citation>
    <scope>NUCLEOTIDE SEQUENCE [LARGE SCALE GENOMIC DNA]</scope>
    <source>
        <strain evidence="17">SYSU_2023b</strain>
        <tissue evidence="17">Whole body</tissue>
    </source>
</reference>
<gene>
    <name evidence="17" type="ORF">WA026_019379</name>
</gene>
<dbReference type="PANTHER" id="PTHR11219">
    <property type="entry name" value="TENEURIN AND N-ACETYLGLUCOSAMINE-1-PHOSPHODIESTER ALPHA-N-ACETYLGLUCOSAMINIDASE"/>
    <property type="match status" value="1"/>
</dbReference>
<keyword evidence="7" id="KW-1133">Transmembrane helix</keyword>
<dbReference type="GO" id="GO:0008045">
    <property type="term" value="P:motor neuron axon guidance"/>
    <property type="evidence" value="ECO:0007669"/>
    <property type="project" value="TreeGrafter"/>
</dbReference>
<evidence type="ECO:0000313" key="18">
    <source>
        <dbReference type="Proteomes" id="UP001431783"/>
    </source>
</evidence>
<dbReference type="Pfam" id="PF25020">
    <property type="entry name" value="TTR_TEN1-4"/>
    <property type="match status" value="1"/>
</dbReference>
<dbReference type="Gene3D" id="2.180.10.10">
    <property type="entry name" value="RHS repeat-associated core"/>
    <property type="match status" value="2"/>
</dbReference>
<evidence type="ECO:0000256" key="2">
    <source>
        <dbReference type="ARBA" id="ARBA00022475"/>
    </source>
</evidence>
<feature type="region of interest" description="Disordered" evidence="11">
    <location>
        <begin position="1905"/>
        <end position="1924"/>
    </location>
</feature>
<comment type="subcellular location">
    <subcellularLocation>
        <location evidence="1">Membrane</location>
        <topology evidence="1">Single-pass membrane protein</topology>
    </subcellularLocation>
    <subcellularLocation>
        <location evidence="10">Synaptic cell membrane</location>
    </subcellularLocation>
</comment>
<evidence type="ECO:0000259" key="16">
    <source>
        <dbReference type="Pfam" id="PF25023"/>
    </source>
</evidence>
<dbReference type="Gene3D" id="2.120.10.30">
    <property type="entry name" value="TolB, C-terminal domain"/>
    <property type="match status" value="2"/>
</dbReference>
<keyword evidence="2" id="KW-1003">Cell membrane</keyword>
<evidence type="ECO:0000256" key="8">
    <source>
        <dbReference type="ARBA" id="ARBA00023136"/>
    </source>
</evidence>
<dbReference type="Pfam" id="PF24329">
    <property type="entry name" value="FN-plug_TEN1-4"/>
    <property type="match status" value="1"/>
</dbReference>